<proteinExistence type="predicted"/>
<accession>A0ABQ8UA66</accession>
<evidence type="ECO:0000313" key="1">
    <source>
        <dbReference type="EMBL" id="KAJ4456207.1"/>
    </source>
</evidence>
<gene>
    <name evidence="1" type="ORF">PAPYR_8649</name>
</gene>
<organism evidence="1 2">
    <name type="scientific">Paratrimastix pyriformis</name>
    <dbReference type="NCBI Taxonomy" id="342808"/>
    <lineage>
        <taxon>Eukaryota</taxon>
        <taxon>Metamonada</taxon>
        <taxon>Preaxostyla</taxon>
        <taxon>Paratrimastigidae</taxon>
        <taxon>Paratrimastix</taxon>
    </lineage>
</organism>
<evidence type="ECO:0000313" key="2">
    <source>
        <dbReference type="Proteomes" id="UP001141327"/>
    </source>
</evidence>
<sequence length="321" mass="35231">MAKVTIGAIEFAAEFRFREGVDFLMTVDLIEATPLATPHKLHFRLVVDPETIFHVAYGKTDPQAKAEQLYHTLVDALTGKTTYEAKFCSSLSGGAPQDAPAQCQIDLPTDVLVLALPLPLSAPLWLVFDQVHEEDSQLSGVQLQSQLTQRAAGLSRQLAPLQEKVDRQMHLAQDVQAKLEEMGPIAPRQSPAFAVLAQANWANGKQICNWQPFNQAACPATAGLIRLEANKVIFPQVGIYRIRLQGGLDVSGAQWSVSFQLNGTAVMTRTGYSSQTRTVDWGMEGIFQVGANDSFQLEYLTNYAGNYVPAGQNLLWIEKMA</sequence>
<dbReference type="EMBL" id="JAPMOS010000078">
    <property type="protein sequence ID" value="KAJ4456207.1"/>
    <property type="molecule type" value="Genomic_DNA"/>
</dbReference>
<keyword evidence="2" id="KW-1185">Reference proteome</keyword>
<protein>
    <submittedName>
        <fullName evidence="1">Uncharacterized protein</fullName>
    </submittedName>
</protein>
<name>A0ABQ8UA66_9EUKA</name>
<comment type="caution">
    <text evidence="1">The sequence shown here is derived from an EMBL/GenBank/DDBJ whole genome shotgun (WGS) entry which is preliminary data.</text>
</comment>
<reference evidence="1" key="1">
    <citation type="journal article" date="2022" name="bioRxiv">
        <title>Genomics of Preaxostyla Flagellates Illuminates Evolutionary Transitions and the Path Towards Mitochondrial Loss.</title>
        <authorList>
            <person name="Novak L.V.F."/>
            <person name="Treitli S.C."/>
            <person name="Pyrih J."/>
            <person name="Halakuc P."/>
            <person name="Pipaliya S.V."/>
            <person name="Vacek V."/>
            <person name="Brzon O."/>
            <person name="Soukal P."/>
            <person name="Eme L."/>
            <person name="Dacks J.B."/>
            <person name="Karnkowska A."/>
            <person name="Elias M."/>
            <person name="Hampl V."/>
        </authorList>
    </citation>
    <scope>NUCLEOTIDE SEQUENCE</scope>
    <source>
        <strain evidence="1">RCP-MX</strain>
    </source>
</reference>
<dbReference type="Proteomes" id="UP001141327">
    <property type="component" value="Unassembled WGS sequence"/>
</dbReference>